<dbReference type="Proteomes" id="UP001501371">
    <property type="component" value="Unassembled WGS sequence"/>
</dbReference>
<gene>
    <name evidence="3" type="ORF">GCM10009654_36450</name>
</gene>
<dbReference type="InterPro" id="IPR011706">
    <property type="entry name" value="Cu-oxidase_C"/>
</dbReference>
<evidence type="ECO:0000256" key="1">
    <source>
        <dbReference type="ARBA" id="ARBA00010609"/>
    </source>
</evidence>
<dbReference type="CDD" id="cd13891">
    <property type="entry name" value="CuRO_3_CotA_like"/>
    <property type="match status" value="1"/>
</dbReference>
<dbReference type="PANTHER" id="PTHR48267:SF1">
    <property type="entry name" value="BILIRUBIN OXIDASE"/>
    <property type="match status" value="1"/>
</dbReference>
<evidence type="ECO:0000259" key="2">
    <source>
        <dbReference type="Pfam" id="PF07731"/>
    </source>
</evidence>
<comment type="caution">
    <text evidence="3">The sequence shown here is derived from an EMBL/GenBank/DDBJ whole genome shotgun (WGS) entry which is preliminary data.</text>
</comment>
<proteinExistence type="inferred from homology"/>
<dbReference type="EMBL" id="BAAAKV010000031">
    <property type="protein sequence ID" value="GAA1175975.1"/>
    <property type="molecule type" value="Genomic_DNA"/>
</dbReference>
<dbReference type="SUPFAM" id="SSF49503">
    <property type="entry name" value="Cupredoxins"/>
    <property type="match status" value="3"/>
</dbReference>
<dbReference type="Gene3D" id="2.60.40.420">
    <property type="entry name" value="Cupredoxins - blue copper proteins"/>
    <property type="match status" value="3"/>
</dbReference>
<dbReference type="PANTHER" id="PTHR48267">
    <property type="entry name" value="CUPREDOXIN SUPERFAMILY PROTEIN"/>
    <property type="match status" value="1"/>
</dbReference>
<name>A0ABN1UWG8_9ACTN</name>
<dbReference type="InterPro" id="IPR008972">
    <property type="entry name" value="Cupredoxin"/>
</dbReference>
<reference evidence="3 4" key="1">
    <citation type="journal article" date="2019" name="Int. J. Syst. Evol. Microbiol.">
        <title>The Global Catalogue of Microorganisms (GCM) 10K type strain sequencing project: providing services to taxonomists for standard genome sequencing and annotation.</title>
        <authorList>
            <consortium name="The Broad Institute Genomics Platform"/>
            <consortium name="The Broad Institute Genome Sequencing Center for Infectious Disease"/>
            <person name="Wu L."/>
            <person name="Ma J."/>
        </authorList>
    </citation>
    <scope>NUCLEOTIDE SEQUENCE [LARGE SCALE GENOMIC DNA]</scope>
    <source>
        <strain evidence="3 4">JCM 12696</strain>
    </source>
</reference>
<comment type="similarity">
    <text evidence="1">Belongs to the multicopper oxidase family.</text>
</comment>
<dbReference type="Pfam" id="PF07731">
    <property type="entry name" value="Cu-oxidase_2"/>
    <property type="match status" value="1"/>
</dbReference>
<feature type="domain" description="Plastocyanin-like" evidence="2">
    <location>
        <begin position="505"/>
        <end position="604"/>
    </location>
</feature>
<dbReference type="CDD" id="cd13868">
    <property type="entry name" value="CuRO_2_CotA_like"/>
    <property type="match status" value="1"/>
</dbReference>
<accession>A0ABN1UWG8</accession>
<evidence type="ECO:0000313" key="4">
    <source>
        <dbReference type="Proteomes" id="UP001501371"/>
    </source>
</evidence>
<evidence type="ECO:0000313" key="3">
    <source>
        <dbReference type="EMBL" id="GAA1175975.1"/>
    </source>
</evidence>
<organism evidence="3 4">
    <name type="scientific">Streptomyces hebeiensis</name>
    <dbReference type="NCBI Taxonomy" id="229486"/>
    <lineage>
        <taxon>Bacteria</taxon>
        <taxon>Bacillati</taxon>
        <taxon>Actinomycetota</taxon>
        <taxon>Actinomycetes</taxon>
        <taxon>Kitasatosporales</taxon>
        <taxon>Streptomycetaceae</taxon>
        <taxon>Streptomyces</taxon>
    </lineage>
</organism>
<sequence>MDKYATRLVIPPAMPRSPGAVSDRVDFYTIGVRQFRQRILPPGLPATTVWGYGSTRHPRTFHYPAFTIEARSGTPVRVRWQNQLRDREGRYLPHLLPVDPTLHWANPPGGIPARDSRPAFRSTPGPYTGPVPIVTHLHGGRNTEESDGYTEAWYLPDALDLPAGYAAVGSYYEEFKNKFEDLFGDAWGRGDAVFQYTNEGRASTLWFHDHALGVTRLNVYAGLAGFYLLRGGPADLPEGVLPGPAPRPGDPPGRKYHEIPIVIQDRSFHADGSLSYPSGRVAFDGFKGPYIPDSDIPPIWNPEFFGNTMVANGRTWPLLHVEARRYRFRFLNGCNSRYLSLKIVTHPLARRPAHPALPFWQIGSEGGFLPAPVQRDHLLIAPAERMDVVVDFASVPVGTGLYLINEGPDTAFGGGTAGTDFPPADPATTGQVMKLVVGAPTAPDTSVPPAQLSLPAFEPLKEAGRVRRLSLSEQNSDSLPHIGPRQLLLGTLDRNGVAVPMRWDDPVTENPAVGATEIWEIHNFTKDAHPIHIHETQFQVLDRLRADRTVRPAEPWERGFKDTVVAYPGVATRLKATFDRPGRYVWHCHMLEHEDNEMMRPYDVG</sequence>
<keyword evidence="4" id="KW-1185">Reference proteome</keyword>
<dbReference type="CDD" id="cd13844">
    <property type="entry name" value="CuRO_1_BOD_CotA_like"/>
    <property type="match status" value="1"/>
</dbReference>
<dbReference type="InterPro" id="IPR045087">
    <property type="entry name" value="Cu-oxidase_fam"/>
</dbReference>
<protein>
    <submittedName>
        <fullName evidence="3">Multicopper oxidase domain-containing protein</fullName>
    </submittedName>
</protein>